<evidence type="ECO:0000256" key="2">
    <source>
        <dbReference type="ARBA" id="ARBA00023002"/>
    </source>
</evidence>
<dbReference type="InterPro" id="IPR032710">
    <property type="entry name" value="NTF2-like_dom_sf"/>
</dbReference>
<evidence type="ECO:0000313" key="4">
    <source>
        <dbReference type="Proteomes" id="UP000586918"/>
    </source>
</evidence>
<keyword evidence="2" id="KW-0560">Oxidoreductase</keyword>
<dbReference type="AlphaFoldDB" id="A0A848DL48"/>
<dbReference type="EMBL" id="JAAXKZ010000058">
    <property type="protein sequence ID" value="NMH93134.1"/>
    <property type="molecule type" value="Genomic_DNA"/>
</dbReference>
<name>A0A848DL48_9PSEU</name>
<proteinExistence type="inferred from homology"/>
<dbReference type="PANTHER" id="PTHR41534">
    <property type="entry name" value="BLR3401 PROTEIN"/>
    <property type="match status" value="1"/>
</dbReference>
<organism evidence="3 4">
    <name type="scientific">Pseudonocardia bannensis</name>
    <dbReference type="NCBI Taxonomy" id="630973"/>
    <lineage>
        <taxon>Bacteria</taxon>
        <taxon>Bacillati</taxon>
        <taxon>Actinomycetota</taxon>
        <taxon>Actinomycetes</taxon>
        <taxon>Pseudonocardiales</taxon>
        <taxon>Pseudonocardiaceae</taxon>
        <taxon>Pseudonocardia</taxon>
    </lineage>
</organism>
<comment type="caution">
    <text evidence="3">The sequence shown here is derived from an EMBL/GenBank/DDBJ whole genome shotgun (WGS) entry which is preliminary data.</text>
</comment>
<dbReference type="Proteomes" id="UP000586918">
    <property type="component" value="Unassembled WGS sequence"/>
</dbReference>
<protein>
    <submittedName>
        <fullName evidence="3">Aromatic-ring-hydroxylating dioxygenase subunit beta</fullName>
    </submittedName>
</protein>
<dbReference type="Gene3D" id="3.10.450.50">
    <property type="match status" value="1"/>
</dbReference>
<comment type="similarity">
    <text evidence="1">Belongs to the bacterial ring-hydroxylating dioxygenase beta subunit family.</text>
</comment>
<keyword evidence="3" id="KW-0223">Dioxygenase</keyword>
<accession>A0A848DL48</accession>
<dbReference type="GO" id="GO:0051213">
    <property type="term" value="F:dioxygenase activity"/>
    <property type="evidence" value="ECO:0007669"/>
    <property type="project" value="UniProtKB-KW"/>
</dbReference>
<evidence type="ECO:0000313" key="3">
    <source>
        <dbReference type="EMBL" id="NMH93134.1"/>
    </source>
</evidence>
<sequence>MSESSATVARARDREDTDRWSYYLDPDFYRHLADVARSWSDDWPPADPLVRSECEAVLAREARLIDEARFNEWLELFTDRCLYWVPITPGGGDPRTEVSHSFDDRRRMTDRVYWLRTGLAFCQIPQSRTRRMITNVEVLDEPSGDRRRVRSNFVVHEFRAGVARSYPGWYGHLLERHDGDWRIAVKQVNLLDSEHGHENLTIIF</sequence>
<dbReference type="GO" id="GO:0019380">
    <property type="term" value="P:3-phenylpropionate catabolic process"/>
    <property type="evidence" value="ECO:0007669"/>
    <property type="project" value="TreeGrafter"/>
</dbReference>
<dbReference type="InterPro" id="IPR000391">
    <property type="entry name" value="Rng_hydr_dOase-bsu"/>
</dbReference>
<keyword evidence="4" id="KW-1185">Reference proteome</keyword>
<dbReference type="Pfam" id="PF00866">
    <property type="entry name" value="Ring_hydroxyl_B"/>
    <property type="match status" value="1"/>
</dbReference>
<gene>
    <name evidence="3" type="ORF">HF519_16445</name>
</gene>
<reference evidence="3 4" key="1">
    <citation type="submission" date="2020-04" db="EMBL/GenBank/DDBJ databases">
        <authorList>
            <person name="Klaysubun C."/>
            <person name="Duangmal K."/>
            <person name="Lipun K."/>
        </authorList>
    </citation>
    <scope>NUCLEOTIDE SEQUENCE [LARGE SCALE GENOMIC DNA]</scope>
    <source>
        <strain evidence="3 4">DSM 45300</strain>
    </source>
</reference>
<evidence type="ECO:0000256" key="1">
    <source>
        <dbReference type="ARBA" id="ARBA00009570"/>
    </source>
</evidence>
<dbReference type="PANTHER" id="PTHR41534:SF2">
    <property type="entry name" value="3-PHENYLPROPIONATE_CINNAMIC ACID DIOXYGENASE SUBUNIT BETA"/>
    <property type="match status" value="1"/>
</dbReference>
<dbReference type="CDD" id="cd00667">
    <property type="entry name" value="ring_hydroxylating_dioxygenases_beta"/>
    <property type="match status" value="1"/>
</dbReference>
<dbReference type="SUPFAM" id="SSF54427">
    <property type="entry name" value="NTF2-like"/>
    <property type="match status" value="1"/>
</dbReference>